<name>A0A315Z4P7_SEDFL</name>
<dbReference type="UniPathway" id="UPA00124"/>
<dbReference type="Proteomes" id="UP000245535">
    <property type="component" value="Unassembled WGS sequence"/>
</dbReference>
<evidence type="ECO:0000256" key="6">
    <source>
        <dbReference type="RuleBase" id="RU364082"/>
    </source>
</evidence>
<comment type="function">
    <text evidence="6">Catalyzes the reduction of dTDP-6-deoxy-L-lyxo-4-hexulose to yield dTDP-L-rhamnose.</text>
</comment>
<dbReference type="RefSeq" id="WP_109621536.1">
    <property type="nucleotide sequence ID" value="NZ_QGDO01000007.1"/>
</dbReference>
<evidence type="ECO:0000313" key="8">
    <source>
        <dbReference type="EMBL" id="PWJ38453.1"/>
    </source>
</evidence>
<evidence type="ECO:0000256" key="3">
    <source>
        <dbReference type="ARBA" id="ARBA00012929"/>
    </source>
</evidence>
<proteinExistence type="inferred from homology"/>
<dbReference type="GO" id="GO:0008831">
    <property type="term" value="F:dTDP-4-dehydrorhamnose reductase activity"/>
    <property type="evidence" value="ECO:0007669"/>
    <property type="project" value="UniProtKB-EC"/>
</dbReference>
<comment type="similarity">
    <text evidence="2 6">Belongs to the dTDP-4-dehydrorhamnose reductase family.</text>
</comment>
<dbReference type="EMBL" id="QGDO01000007">
    <property type="protein sequence ID" value="PWJ38453.1"/>
    <property type="molecule type" value="Genomic_DNA"/>
</dbReference>
<dbReference type="Pfam" id="PF04321">
    <property type="entry name" value="RmlD_sub_bind"/>
    <property type="match status" value="1"/>
</dbReference>
<dbReference type="OrthoDB" id="1490291at2"/>
<evidence type="ECO:0000256" key="4">
    <source>
        <dbReference type="ARBA" id="ARBA00017099"/>
    </source>
</evidence>
<accession>A0A315Z4P7</accession>
<keyword evidence="6" id="KW-0521">NADP</keyword>
<feature type="domain" description="RmlD-like substrate binding" evidence="7">
    <location>
        <begin position="3"/>
        <end position="260"/>
    </location>
</feature>
<dbReference type="InterPro" id="IPR029903">
    <property type="entry name" value="RmlD-like-bd"/>
</dbReference>
<evidence type="ECO:0000259" key="7">
    <source>
        <dbReference type="Pfam" id="PF04321"/>
    </source>
</evidence>
<keyword evidence="6" id="KW-0560">Oxidoreductase</keyword>
<dbReference type="SUPFAM" id="SSF51735">
    <property type="entry name" value="NAD(P)-binding Rossmann-fold domains"/>
    <property type="match status" value="1"/>
</dbReference>
<dbReference type="EC" id="1.1.1.133" evidence="3 6"/>
<reference evidence="8 9" key="1">
    <citation type="submission" date="2018-03" db="EMBL/GenBank/DDBJ databases">
        <title>Genomic Encyclopedia of Archaeal and Bacterial Type Strains, Phase II (KMG-II): from individual species to whole genera.</title>
        <authorList>
            <person name="Goeker M."/>
        </authorList>
    </citation>
    <scope>NUCLEOTIDE SEQUENCE [LARGE SCALE GENOMIC DNA]</scope>
    <source>
        <strain evidence="8 9">DSM 28229</strain>
    </source>
</reference>
<gene>
    <name evidence="8" type="ORF">BC781_10743</name>
</gene>
<dbReference type="AlphaFoldDB" id="A0A315Z4P7"/>
<comment type="catalytic activity">
    <reaction evidence="5">
        <text>dTDP-beta-L-rhamnose + NADP(+) = dTDP-4-dehydro-beta-L-rhamnose + NADPH + H(+)</text>
        <dbReference type="Rhea" id="RHEA:21796"/>
        <dbReference type="ChEBI" id="CHEBI:15378"/>
        <dbReference type="ChEBI" id="CHEBI:57510"/>
        <dbReference type="ChEBI" id="CHEBI:57783"/>
        <dbReference type="ChEBI" id="CHEBI:58349"/>
        <dbReference type="ChEBI" id="CHEBI:62830"/>
        <dbReference type="EC" id="1.1.1.133"/>
    </reaction>
</comment>
<dbReference type="Gene3D" id="3.40.50.720">
    <property type="entry name" value="NAD(P)-binding Rossmann-like Domain"/>
    <property type="match status" value="1"/>
</dbReference>
<comment type="pathway">
    <text evidence="1 6">Carbohydrate biosynthesis; dTDP-L-rhamnose biosynthesis.</text>
</comment>
<organism evidence="8 9">
    <name type="scientific">Sediminitomix flava</name>
    <dbReference type="NCBI Taxonomy" id="379075"/>
    <lineage>
        <taxon>Bacteria</taxon>
        <taxon>Pseudomonadati</taxon>
        <taxon>Bacteroidota</taxon>
        <taxon>Cytophagia</taxon>
        <taxon>Cytophagales</taxon>
        <taxon>Flammeovirgaceae</taxon>
        <taxon>Sediminitomix</taxon>
    </lineage>
</organism>
<keyword evidence="9" id="KW-1185">Reference proteome</keyword>
<evidence type="ECO:0000256" key="5">
    <source>
        <dbReference type="ARBA" id="ARBA00048200"/>
    </source>
</evidence>
<protein>
    <recommendedName>
        <fullName evidence="4 6">dTDP-4-dehydrorhamnose reductase</fullName>
        <ecNumber evidence="3 6">1.1.1.133</ecNumber>
    </recommendedName>
</protein>
<dbReference type="GO" id="GO:0019305">
    <property type="term" value="P:dTDP-rhamnose biosynthetic process"/>
    <property type="evidence" value="ECO:0007669"/>
    <property type="project" value="UniProtKB-UniPathway"/>
</dbReference>
<evidence type="ECO:0000256" key="2">
    <source>
        <dbReference type="ARBA" id="ARBA00010944"/>
    </source>
</evidence>
<comment type="caution">
    <text evidence="8">The sequence shown here is derived from an EMBL/GenBank/DDBJ whole genome shotgun (WGS) entry which is preliminary data.</text>
</comment>
<evidence type="ECO:0000313" key="9">
    <source>
        <dbReference type="Proteomes" id="UP000245535"/>
    </source>
</evidence>
<dbReference type="PANTHER" id="PTHR10491:SF4">
    <property type="entry name" value="METHIONINE ADENOSYLTRANSFERASE 2 SUBUNIT BETA"/>
    <property type="match status" value="1"/>
</dbReference>
<dbReference type="InterPro" id="IPR005913">
    <property type="entry name" value="dTDP_dehydrorham_reduct"/>
</dbReference>
<sequence>MKKILFTGGSGFIGTRFKDFVKDQYIVLNPSSKELDVRDFTAINNYFDVHQPDYVIHGAAITSTQLCEENKELAYEVNVLGSKNIAECCKEYGIELVFLSTEQVFNGNEEEGPYSEETLPSPNTYYGTTKLEAEKAIAETLDNFWILRLTWLFGMPERGLKINPNILWSTIHDQLKGNVMNVSDMEYRGLTYVYEFIENLTKVFDLPHGLYHFGSENPFSRYQNVIQVLEKIGVNPAITTVQKIHKSRDIRLSMEKINENGIFFLESPDAIDRALKEYSFL</sequence>
<dbReference type="InterPro" id="IPR036291">
    <property type="entry name" value="NAD(P)-bd_dom_sf"/>
</dbReference>
<evidence type="ECO:0000256" key="1">
    <source>
        <dbReference type="ARBA" id="ARBA00004781"/>
    </source>
</evidence>
<dbReference type="PANTHER" id="PTHR10491">
    <property type="entry name" value="DTDP-4-DEHYDRORHAMNOSE REDUCTASE"/>
    <property type="match status" value="1"/>
</dbReference>